<dbReference type="OrthoDB" id="6753549at2759"/>
<dbReference type="AlphaFoldDB" id="A0A4Y2EC37"/>
<dbReference type="InterPro" id="IPR036397">
    <property type="entry name" value="RNaseH_sf"/>
</dbReference>
<evidence type="ECO:0000313" key="1">
    <source>
        <dbReference type="EMBL" id="GBM26642.1"/>
    </source>
</evidence>
<dbReference type="PANTHER" id="PTHR46060">
    <property type="entry name" value="MARINER MOS1 TRANSPOSASE-LIKE PROTEIN"/>
    <property type="match status" value="1"/>
</dbReference>
<protein>
    <submittedName>
        <fullName evidence="1">Uncharacterized protein</fullName>
    </submittedName>
</protein>
<comment type="caution">
    <text evidence="1">The sequence shown here is derived from an EMBL/GenBank/DDBJ whole genome shotgun (WGS) entry which is preliminary data.</text>
</comment>
<dbReference type="InterPro" id="IPR052709">
    <property type="entry name" value="Transposase-MT_Hybrid"/>
</dbReference>
<dbReference type="PANTHER" id="PTHR46060:SF3">
    <property type="entry name" value="PROTEIN GVQW3"/>
    <property type="match status" value="1"/>
</dbReference>
<keyword evidence="2" id="KW-1185">Reference proteome</keyword>
<reference evidence="1 2" key="1">
    <citation type="journal article" date="2019" name="Sci. Rep.">
        <title>Orb-weaving spider Araneus ventricosus genome elucidates the spidroin gene catalogue.</title>
        <authorList>
            <person name="Kono N."/>
            <person name="Nakamura H."/>
            <person name="Ohtoshi R."/>
            <person name="Moran D.A.P."/>
            <person name="Shinohara A."/>
            <person name="Yoshida Y."/>
            <person name="Fujiwara M."/>
            <person name="Mori M."/>
            <person name="Tomita M."/>
            <person name="Arakawa K."/>
        </authorList>
    </citation>
    <scope>NUCLEOTIDE SEQUENCE [LARGE SCALE GENOMIC DNA]</scope>
</reference>
<organism evidence="1 2">
    <name type="scientific">Araneus ventricosus</name>
    <name type="common">Orbweaver spider</name>
    <name type="synonym">Epeira ventricosa</name>
    <dbReference type="NCBI Taxonomy" id="182803"/>
    <lineage>
        <taxon>Eukaryota</taxon>
        <taxon>Metazoa</taxon>
        <taxon>Ecdysozoa</taxon>
        <taxon>Arthropoda</taxon>
        <taxon>Chelicerata</taxon>
        <taxon>Arachnida</taxon>
        <taxon>Araneae</taxon>
        <taxon>Araneomorphae</taxon>
        <taxon>Entelegynae</taxon>
        <taxon>Araneoidea</taxon>
        <taxon>Araneidae</taxon>
        <taxon>Araneus</taxon>
    </lineage>
</organism>
<proteinExistence type="predicted"/>
<dbReference type="GO" id="GO:0003676">
    <property type="term" value="F:nucleic acid binding"/>
    <property type="evidence" value="ECO:0007669"/>
    <property type="project" value="InterPro"/>
</dbReference>
<evidence type="ECO:0000313" key="2">
    <source>
        <dbReference type="Proteomes" id="UP000499080"/>
    </source>
</evidence>
<name>A0A4Y2EC37_ARAVE</name>
<dbReference type="Gene3D" id="3.30.420.10">
    <property type="entry name" value="Ribonuclease H-like superfamily/Ribonuclease H"/>
    <property type="match status" value="1"/>
</dbReference>
<accession>A0A4Y2EC37</accession>
<dbReference type="EMBL" id="BGPR01000565">
    <property type="protein sequence ID" value="GBM26642.1"/>
    <property type="molecule type" value="Genomic_DNA"/>
</dbReference>
<sequence>MLPGKEHLQVLEQMVVRDRRCRMVRVAVRPYEAQCTQQLLRRLCERWRVFDHLACSPDLAPSNYHLFQLLKRFLAGYYFPSNNEVQTAITLWLNSPATVIFSTPVCRNWSRGMTCDPIHLVLMLRDS</sequence>
<gene>
    <name evidence="1" type="ORF">AVEN_15450_1</name>
</gene>
<dbReference type="Proteomes" id="UP000499080">
    <property type="component" value="Unassembled WGS sequence"/>
</dbReference>